<evidence type="ECO:0000256" key="2">
    <source>
        <dbReference type="ARBA" id="ARBA00006666"/>
    </source>
</evidence>
<keyword evidence="10 13" id="KW-0472">Membrane</keyword>
<dbReference type="InterPro" id="IPR003280">
    <property type="entry name" value="2pore_dom_K_chnl"/>
</dbReference>
<gene>
    <name evidence="15" type="ORF">Fcan01_12804</name>
</gene>
<evidence type="ECO:0000256" key="7">
    <source>
        <dbReference type="ARBA" id="ARBA00022958"/>
    </source>
</evidence>
<dbReference type="InterPro" id="IPR003092">
    <property type="entry name" value="2pore_dom_K_chnl_TASK"/>
</dbReference>
<dbReference type="Proteomes" id="UP000198287">
    <property type="component" value="Unassembled WGS sequence"/>
</dbReference>
<comment type="subcellular location">
    <subcellularLocation>
        <location evidence="1">Membrane</location>
        <topology evidence="1">Multi-pass membrane protein</topology>
    </subcellularLocation>
</comment>
<keyword evidence="5 12" id="KW-0812">Transmembrane</keyword>
<dbReference type="GO" id="GO:0022841">
    <property type="term" value="F:potassium ion leak channel activity"/>
    <property type="evidence" value="ECO:0007669"/>
    <property type="project" value="TreeGrafter"/>
</dbReference>
<comment type="caution">
    <text evidence="15">The sequence shown here is derived from an EMBL/GenBank/DDBJ whole genome shotgun (WGS) entry which is preliminary data.</text>
</comment>
<protein>
    <submittedName>
        <fullName evidence="15">Potassium channel subfamily K member 9</fullName>
    </submittedName>
</protein>
<dbReference type="PRINTS" id="PR01333">
    <property type="entry name" value="2POREKCHANEL"/>
</dbReference>
<feature type="transmembrane region" description="Helical" evidence="13">
    <location>
        <begin position="256"/>
        <end position="277"/>
    </location>
</feature>
<evidence type="ECO:0000256" key="10">
    <source>
        <dbReference type="ARBA" id="ARBA00023136"/>
    </source>
</evidence>
<keyword evidence="3 12" id="KW-0813">Transport</keyword>
<feature type="transmembrane region" description="Helical" evidence="13">
    <location>
        <begin position="7"/>
        <end position="32"/>
    </location>
</feature>
<dbReference type="PANTHER" id="PTHR11003:SF352">
    <property type="entry name" value="BCDNA.GH04802-RELATED"/>
    <property type="match status" value="1"/>
</dbReference>
<evidence type="ECO:0000256" key="11">
    <source>
        <dbReference type="ARBA" id="ARBA00023303"/>
    </source>
</evidence>
<dbReference type="GO" id="GO:0005886">
    <property type="term" value="C:plasma membrane"/>
    <property type="evidence" value="ECO:0007669"/>
    <property type="project" value="TreeGrafter"/>
</dbReference>
<dbReference type="GO" id="GO:0030322">
    <property type="term" value="P:stabilization of membrane potential"/>
    <property type="evidence" value="ECO:0007669"/>
    <property type="project" value="TreeGrafter"/>
</dbReference>
<dbReference type="GO" id="GO:0015271">
    <property type="term" value="F:outward rectifier potassium channel activity"/>
    <property type="evidence" value="ECO:0007669"/>
    <property type="project" value="TreeGrafter"/>
</dbReference>
<dbReference type="OMA" id="LECEGQK"/>
<keyword evidence="8 13" id="KW-1133">Transmembrane helix</keyword>
<dbReference type="Pfam" id="PF07885">
    <property type="entry name" value="Ion_trans_2"/>
    <property type="match status" value="2"/>
</dbReference>
<keyword evidence="9 12" id="KW-0406">Ion transport</keyword>
<feature type="transmembrane region" description="Helical" evidence="13">
    <location>
        <begin position="226"/>
        <end position="244"/>
    </location>
</feature>
<dbReference type="InterPro" id="IPR013099">
    <property type="entry name" value="K_chnl_dom"/>
</dbReference>
<feature type="transmembrane region" description="Helical" evidence="13">
    <location>
        <begin position="154"/>
        <end position="175"/>
    </location>
</feature>
<dbReference type="EMBL" id="LNIX01000006">
    <property type="protein sequence ID" value="OXA52739.1"/>
    <property type="molecule type" value="Genomic_DNA"/>
</dbReference>
<evidence type="ECO:0000259" key="14">
    <source>
        <dbReference type="Pfam" id="PF07885"/>
    </source>
</evidence>
<feature type="domain" description="Potassium channel" evidence="14">
    <location>
        <begin position="206"/>
        <end position="281"/>
    </location>
</feature>
<dbReference type="SUPFAM" id="SSF81324">
    <property type="entry name" value="Voltage-gated potassium channels"/>
    <property type="match status" value="2"/>
</dbReference>
<keyword evidence="4" id="KW-0633">Potassium transport</keyword>
<feature type="domain" description="Potassium channel" evidence="14">
    <location>
        <begin position="115"/>
        <end position="176"/>
    </location>
</feature>
<proteinExistence type="inferred from homology"/>
<keyword evidence="6" id="KW-0631">Potassium channel</keyword>
<evidence type="ECO:0000256" key="1">
    <source>
        <dbReference type="ARBA" id="ARBA00004141"/>
    </source>
</evidence>
<keyword evidence="11 12" id="KW-0407">Ion channel</keyword>
<dbReference type="PRINTS" id="PR01095">
    <property type="entry name" value="TASKCHANNEL"/>
</dbReference>
<evidence type="ECO:0000256" key="8">
    <source>
        <dbReference type="ARBA" id="ARBA00022989"/>
    </source>
</evidence>
<evidence type="ECO:0000256" key="4">
    <source>
        <dbReference type="ARBA" id="ARBA00022538"/>
    </source>
</evidence>
<dbReference type="OrthoDB" id="297496at2759"/>
<comment type="similarity">
    <text evidence="2 12">Belongs to the two pore domain potassium channel (TC 1.A.1.8) family.</text>
</comment>
<evidence type="ECO:0000256" key="9">
    <source>
        <dbReference type="ARBA" id="ARBA00023065"/>
    </source>
</evidence>
<evidence type="ECO:0000313" key="16">
    <source>
        <dbReference type="Proteomes" id="UP000198287"/>
    </source>
</evidence>
<keyword evidence="16" id="KW-1185">Reference proteome</keyword>
<evidence type="ECO:0000256" key="3">
    <source>
        <dbReference type="ARBA" id="ARBA00022448"/>
    </source>
</evidence>
<name>A0A226E5N1_FOLCA</name>
<evidence type="ECO:0000256" key="6">
    <source>
        <dbReference type="ARBA" id="ARBA00022826"/>
    </source>
</evidence>
<dbReference type="Gene3D" id="1.10.287.70">
    <property type="match status" value="1"/>
</dbReference>
<evidence type="ECO:0000256" key="5">
    <source>
        <dbReference type="ARBA" id="ARBA00022692"/>
    </source>
</evidence>
<feature type="transmembrane region" description="Helical" evidence="13">
    <location>
        <begin position="196"/>
        <end position="220"/>
    </location>
</feature>
<dbReference type="PANTHER" id="PTHR11003">
    <property type="entry name" value="POTASSIUM CHANNEL, SUBFAMILY K"/>
    <property type="match status" value="1"/>
</dbReference>
<accession>A0A226E5N1</accession>
<sequence length="297" mass="33559">MCEARRCCLSIFSVCLAIIVYIVVGALAFFFLESHYQKNHGDIIAVESVSHQELDTIRNATVQRLWTLTMELNVFYESNWTQLAELELQKFQEDVLRHLYLLEGSDYHRRETYIYNDDSFENFPAALLYALTLITTIGYGSVSPKSLAGRILTVFYAAIGIPLTLCYLATVGDFLSRCIRTIYYKIRCGKQRKGGCGVPIPVSLVLVFCYLCGGAGVFWWLEGWPFVDAIFFCFASLATIGFGGMLDPRFCKHVSLLVSSVYILLGMALISTVFNLVQEEIVRGKSGRGRHYHRPIS</sequence>
<evidence type="ECO:0000256" key="12">
    <source>
        <dbReference type="RuleBase" id="RU003857"/>
    </source>
</evidence>
<reference evidence="15 16" key="1">
    <citation type="submission" date="2015-12" db="EMBL/GenBank/DDBJ databases">
        <title>The genome of Folsomia candida.</title>
        <authorList>
            <person name="Faddeeva A."/>
            <person name="Derks M.F."/>
            <person name="Anvar Y."/>
            <person name="Smit S."/>
            <person name="Van Straalen N."/>
            <person name="Roelofs D."/>
        </authorList>
    </citation>
    <scope>NUCLEOTIDE SEQUENCE [LARGE SCALE GENOMIC DNA]</scope>
    <source>
        <strain evidence="15 16">VU population</strain>
        <tissue evidence="15">Whole body</tissue>
    </source>
</reference>
<keyword evidence="7" id="KW-0630">Potassium</keyword>
<evidence type="ECO:0000313" key="15">
    <source>
        <dbReference type="EMBL" id="OXA52739.1"/>
    </source>
</evidence>
<organism evidence="15 16">
    <name type="scientific">Folsomia candida</name>
    <name type="common">Springtail</name>
    <dbReference type="NCBI Taxonomy" id="158441"/>
    <lineage>
        <taxon>Eukaryota</taxon>
        <taxon>Metazoa</taxon>
        <taxon>Ecdysozoa</taxon>
        <taxon>Arthropoda</taxon>
        <taxon>Hexapoda</taxon>
        <taxon>Collembola</taxon>
        <taxon>Entomobryomorpha</taxon>
        <taxon>Isotomoidea</taxon>
        <taxon>Isotomidae</taxon>
        <taxon>Proisotominae</taxon>
        <taxon>Folsomia</taxon>
    </lineage>
</organism>
<dbReference type="AlphaFoldDB" id="A0A226E5N1"/>
<evidence type="ECO:0000256" key="13">
    <source>
        <dbReference type="SAM" id="Phobius"/>
    </source>
</evidence>